<evidence type="ECO:0000256" key="1">
    <source>
        <dbReference type="ARBA" id="ARBA00022670"/>
    </source>
</evidence>
<keyword evidence="1 8" id="KW-0645">Protease</keyword>
<gene>
    <name evidence="12" type="ORF">FYJ33_01285</name>
</gene>
<feature type="transmembrane region" description="Helical" evidence="9">
    <location>
        <begin position="9"/>
        <end position="26"/>
    </location>
</feature>
<dbReference type="GO" id="GO:0004222">
    <property type="term" value="F:metalloendopeptidase activity"/>
    <property type="evidence" value="ECO:0007669"/>
    <property type="project" value="InterPro"/>
</dbReference>
<accession>A0A7X2T0P9</accession>
<keyword evidence="13" id="KW-1185">Reference proteome</keyword>
<name>A0A7X2T0P9_9CLOT</name>
<keyword evidence="4 7" id="KW-0862">Zinc</keyword>
<proteinExistence type="inferred from homology"/>
<feature type="domain" description="Peptidase M48" evidence="10">
    <location>
        <begin position="208"/>
        <end position="409"/>
    </location>
</feature>
<feature type="binding site" evidence="7">
    <location>
        <position position="280"/>
    </location>
    <ligand>
        <name>Zn(2+)</name>
        <dbReference type="ChEBI" id="CHEBI:29105"/>
        <note>catalytic</note>
    </ligand>
</feature>
<dbReference type="PANTHER" id="PTHR10120">
    <property type="entry name" value="CAAX PRENYL PROTEASE 1"/>
    <property type="match status" value="1"/>
</dbReference>
<sequence length="413" mass="47645">MKKFILKSLVMLLWICMVLIIGTGIIEKKESPNIKSTREIEIKIDKGNVKVPEPSKPATANYKFSVFYIAVKTILYFIIPFSFLYFKVPQLIIKKENSIFQMIKIFLIYSFYEFVMYLPLYFFSGFYRNKLFESSSNTINNWLSKNLIYFTFSLAVSVVIFMIIYTVYKKSKLYILLISIMMLCLNLTESYIGPVVIDPMFNNFSKIEDKNLTVKINMLCQKAGVGNVNVLKVDKSKDTNFLNAYMTGIGKNKRIVIYDNTLKQLSTDEILSVAAHEIGHYKMNHVVIGMALSTLELFTTLFAVDLIIKHINVKKKLNKDYKSDKLIPLFFIAMVCIQFLWMPIDNACSRYMERKADEFAISVTGNKTCAAVLQCKLMEKNMGTADVNGFIKLWYADHPTSRERIEAANRYGK</sequence>
<evidence type="ECO:0000313" key="13">
    <source>
        <dbReference type="Proteomes" id="UP000460287"/>
    </source>
</evidence>
<keyword evidence="9" id="KW-0812">Transmembrane</keyword>
<feature type="binding site" evidence="7">
    <location>
        <position position="353"/>
    </location>
    <ligand>
        <name>Zn(2+)</name>
        <dbReference type="ChEBI" id="CHEBI:29105"/>
        <note>catalytic</note>
    </ligand>
</feature>
<evidence type="ECO:0000256" key="7">
    <source>
        <dbReference type="PIRSR" id="PIRSR627057-2"/>
    </source>
</evidence>
<feature type="active site" description="Proton donor" evidence="6">
    <location>
        <position position="357"/>
    </location>
</feature>
<evidence type="ECO:0000256" key="3">
    <source>
        <dbReference type="ARBA" id="ARBA00022801"/>
    </source>
</evidence>
<dbReference type="Gene3D" id="3.30.2010.10">
    <property type="entry name" value="Metalloproteases ('zincins'), catalytic domain"/>
    <property type="match status" value="1"/>
</dbReference>
<comment type="similarity">
    <text evidence="8">Belongs to the peptidase M48 family.</text>
</comment>
<dbReference type="Pfam" id="PF01435">
    <property type="entry name" value="Peptidase_M48"/>
    <property type="match status" value="1"/>
</dbReference>
<dbReference type="EMBL" id="VULX01000001">
    <property type="protein sequence ID" value="MSR90078.1"/>
    <property type="molecule type" value="Genomic_DNA"/>
</dbReference>
<dbReference type="GO" id="GO:0046872">
    <property type="term" value="F:metal ion binding"/>
    <property type="evidence" value="ECO:0007669"/>
    <property type="project" value="UniProtKB-KW"/>
</dbReference>
<dbReference type="GO" id="GO:0071586">
    <property type="term" value="P:CAAX-box protein processing"/>
    <property type="evidence" value="ECO:0007669"/>
    <property type="project" value="InterPro"/>
</dbReference>
<feature type="transmembrane region" description="Helical" evidence="9">
    <location>
        <begin position="66"/>
        <end position="86"/>
    </location>
</feature>
<organism evidence="12 13">
    <name type="scientific">Inconstantimicrobium porci</name>
    <dbReference type="NCBI Taxonomy" id="2652291"/>
    <lineage>
        <taxon>Bacteria</taxon>
        <taxon>Bacillati</taxon>
        <taxon>Bacillota</taxon>
        <taxon>Clostridia</taxon>
        <taxon>Eubacteriales</taxon>
        <taxon>Clostridiaceae</taxon>
        <taxon>Inconstantimicrobium</taxon>
    </lineage>
</organism>
<feature type="active site" evidence="6">
    <location>
        <position position="277"/>
    </location>
</feature>
<evidence type="ECO:0000256" key="2">
    <source>
        <dbReference type="ARBA" id="ARBA00022723"/>
    </source>
</evidence>
<evidence type="ECO:0000256" key="8">
    <source>
        <dbReference type="RuleBase" id="RU003983"/>
    </source>
</evidence>
<dbReference type="RefSeq" id="WP_154529953.1">
    <property type="nucleotide sequence ID" value="NZ_VULX01000001.1"/>
</dbReference>
<keyword evidence="2 7" id="KW-0479">Metal-binding</keyword>
<feature type="transmembrane region" description="Helical" evidence="9">
    <location>
        <begin position="106"/>
        <end position="127"/>
    </location>
</feature>
<keyword evidence="9" id="KW-1133">Transmembrane helix</keyword>
<feature type="binding site" evidence="7">
    <location>
        <position position="276"/>
    </location>
    <ligand>
        <name>Zn(2+)</name>
        <dbReference type="ChEBI" id="CHEBI:29105"/>
        <note>catalytic</note>
    </ligand>
</feature>
<dbReference type="InterPro" id="IPR027057">
    <property type="entry name" value="CAXX_Prtase_1"/>
</dbReference>
<evidence type="ECO:0000256" key="6">
    <source>
        <dbReference type="PIRSR" id="PIRSR627057-1"/>
    </source>
</evidence>
<dbReference type="AlphaFoldDB" id="A0A7X2T0P9"/>
<comment type="caution">
    <text evidence="12">The sequence shown here is derived from an EMBL/GenBank/DDBJ whole genome shotgun (WGS) entry which is preliminary data.</text>
</comment>
<dbReference type="Proteomes" id="UP000460287">
    <property type="component" value="Unassembled WGS sequence"/>
</dbReference>
<feature type="transmembrane region" description="Helical" evidence="9">
    <location>
        <begin position="147"/>
        <end position="168"/>
    </location>
</feature>
<evidence type="ECO:0000259" key="11">
    <source>
        <dbReference type="Pfam" id="PF16491"/>
    </source>
</evidence>
<reference evidence="12 13" key="1">
    <citation type="submission" date="2019-08" db="EMBL/GenBank/DDBJ databases">
        <title>In-depth cultivation of the pig gut microbiome towards novel bacterial diversity and tailored functional studies.</title>
        <authorList>
            <person name="Wylensek D."/>
            <person name="Hitch T.C.A."/>
            <person name="Clavel T."/>
        </authorList>
    </citation>
    <scope>NUCLEOTIDE SEQUENCE [LARGE SCALE GENOMIC DNA]</scope>
    <source>
        <strain evidence="12 13">WCA-383-APC-5B</strain>
    </source>
</reference>
<feature type="transmembrane region" description="Helical" evidence="9">
    <location>
        <begin position="175"/>
        <end position="197"/>
    </location>
</feature>
<evidence type="ECO:0000256" key="4">
    <source>
        <dbReference type="ARBA" id="ARBA00022833"/>
    </source>
</evidence>
<evidence type="ECO:0000256" key="9">
    <source>
        <dbReference type="SAM" id="Phobius"/>
    </source>
</evidence>
<dbReference type="CDD" id="cd07343">
    <property type="entry name" value="M48A_Zmpste24p_like"/>
    <property type="match status" value="1"/>
</dbReference>
<feature type="transmembrane region" description="Helical" evidence="9">
    <location>
        <begin position="326"/>
        <end position="344"/>
    </location>
</feature>
<keyword evidence="5 8" id="KW-0482">Metalloprotease</keyword>
<feature type="domain" description="CAAX prenyl protease 1 N-terminal" evidence="11">
    <location>
        <begin position="59"/>
        <end position="202"/>
    </location>
</feature>
<keyword evidence="3 8" id="KW-0378">Hydrolase</keyword>
<comment type="cofactor">
    <cofactor evidence="7 8">
        <name>Zn(2+)</name>
        <dbReference type="ChEBI" id="CHEBI:29105"/>
    </cofactor>
    <text evidence="7 8">Binds 1 zinc ion per subunit.</text>
</comment>
<evidence type="ECO:0000313" key="12">
    <source>
        <dbReference type="EMBL" id="MSR90078.1"/>
    </source>
</evidence>
<dbReference type="InterPro" id="IPR032456">
    <property type="entry name" value="Peptidase_M48_N"/>
</dbReference>
<keyword evidence="9" id="KW-0472">Membrane</keyword>
<protein>
    <submittedName>
        <fullName evidence="12">M48 family metallopeptidase</fullName>
    </submittedName>
</protein>
<feature type="transmembrane region" description="Helical" evidence="9">
    <location>
        <begin position="286"/>
        <end position="306"/>
    </location>
</feature>
<dbReference type="Pfam" id="PF16491">
    <property type="entry name" value="Peptidase_M48_N"/>
    <property type="match status" value="1"/>
</dbReference>
<evidence type="ECO:0000256" key="5">
    <source>
        <dbReference type="ARBA" id="ARBA00023049"/>
    </source>
</evidence>
<dbReference type="InterPro" id="IPR001915">
    <property type="entry name" value="Peptidase_M48"/>
</dbReference>
<evidence type="ECO:0000259" key="10">
    <source>
        <dbReference type="Pfam" id="PF01435"/>
    </source>
</evidence>